<keyword evidence="1" id="KW-0805">Transcription regulation</keyword>
<evidence type="ECO:0000256" key="3">
    <source>
        <dbReference type="ARBA" id="ARBA00023163"/>
    </source>
</evidence>
<dbReference type="InterPro" id="IPR028082">
    <property type="entry name" value="Peripla_BP_I"/>
</dbReference>
<keyword evidence="3" id="KW-0804">Transcription</keyword>
<proteinExistence type="predicted"/>
<evidence type="ECO:0000313" key="5">
    <source>
        <dbReference type="EMBL" id="MFC0396234.1"/>
    </source>
</evidence>
<protein>
    <submittedName>
        <fullName evidence="5">LacI family DNA-binding transcriptional regulator</fullName>
    </submittedName>
</protein>
<dbReference type="PROSITE" id="PS50932">
    <property type="entry name" value="HTH_LACI_2"/>
    <property type="match status" value="1"/>
</dbReference>
<dbReference type="Proteomes" id="UP001589818">
    <property type="component" value="Unassembled WGS sequence"/>
</dbReference>
<dbReference type="PANTHER" id="PTHR30146:SF109">
    <property type="entry name" value="HTH-TYPE TRANSCRIPTIONAL REGULATOR GALS"/>
    <property type="match status" value="1"/>
</dbReference>
<dbReference type="Pfam" id="PF13377">
    <property type="entry name" value="Peripla_BP_3"/>
    <property type="match status" value="1"/>
</dbReference>
<reference evidence="5 6" key="1">
    <citation type="submission" date="2024-09" db="EMBL/GenBank/DDBJ databases">
        <authorList>
            <person name="Sun Q."/>
            <person name="Mori K."/>
        </authorList>
    </citation>
    <scope>NUCLEOTIDE SEQUENCE [LARGE SCALE GENOMIC DNA]</scope>
    <source>
        <strain evidence="5 6">CCM 4839</strain>
    </source>
</reference>
<dbReference type="PANTHER" id="PTHR30146">
    <property type="entry name" value="LACI-RELATED TRANSCRIPTIONAL REPRESSOR"/>
    <property type="match status" value="1"/>
</dbReference>
<dbReference type="SUPFAM" id="SSF53822">
    <property type="entry name" value="Periplasmic binding protein-like I"/>
    <property type="match status" value="1"/>
</dbReference>
<evidence type="ECO:0000259" key="4">
    <source>
        <dbReference type="PROSITE" id="PS50932"/>
    </source>
</evidence>
<accession>A0ABV6JJY8</accession>
<dbReference type="InterPro" id="IPR010982">
    <property type="entry name" value="Lambda_DNA-bd_dom_sf"/>
</dbReference>
<dbReference type="RefSeq" id="WP_309145319.1">
    <property type="nucleotide sequence ID" value="NZ_JANHOF010000002.1"/>
</dbReference>
<dbReference type="InterPro" id="IPR000843">
    <property type="entry name" value="HTH_LacI"/>
</dbReference>
<dbReference type="SUPFAM" id="SSF47413">
    <property type="entry name" value="lambda repressor-like DNA-binding domains"/>
    <property type="match status" value="1"/>
</dbReference>
<evidence type="ECO:0000256" key="1">
    <source>
        <dbReference type="ARBA" id="ARBA00023015"/>
    </source>
</evidence>
<keyword evidence="6" id="KW-1185">Reference proteome</keyword>
<sequence length="352" mass="38323">MIWNNERVDEMSDATIYDIARKAGVSIATVSQVINGKGKISDKRRQEIYRIIEELNYRPSVIASALTGKKTFTLGLLIPDISNPFFAELARAVEDCGSRSRYSLVICSTDNKDDKVSGYLQLLQQKSVDGIIIGTGLEDIGILKPLLNKSIPVVMIAREMPGVQLPTVIVDDYAGGKQAAEHLLELHHQRMAIITEQPKVSSSRERLRGYSDAILSRGFELPDEMVKKTGENLLKDGKSRALELLTDSNPPSAIFCCNDMIAIGTLQAAKELGIRVPEQLSIIGFDNTILAAVTEPALTTLSQPTEMMGSMAVEILIRLSEGESAALERTVLKPDLVIRSSTAAAGNRALDG</sequence>
<dbReference type="PRINTS" id="PR00036">
    <property type="entry name" value="HTHLACI"/>
</dbReference>
<dbReference type="PROSITE" id="PS00356">
    <property type="entry name" value="HTH_LACI_1"/>
    <property type="match status" value="1"/>
</dbReference>
<feature type="domain" description="HTH lacI-type" evidence="4">
    <location>
        <begin position="14"/>
        <end position="68"/>
    </location>
</feature>
<dbReference type="SMART" id="SM00354">
    <property type="entry name" value="HTH_LACI"/>
    <property type="match status" value="1"/>
</dbReference>
<name>A0ABV6JJY8_9BACL</name>
<keyword evidence="2 5" id="KW-0238">DNA-binding</keyword>
<gene>
    <name evidence="5" type="ORF">ACFFJ8_33260</name>
</gene>
<dbReference type="CDD" id="cd01392">
    <property type="entry name" value="HTH_LacI"/>
    <property type="match status" value="1"/>
</dbReference>
<dbReference type="Gene3D" id="3.40.50.2300">
    <property type="match status" value="2"/>
</dbReference>
<dbReference type="CDD" id="cd06267">
    <property type="entry name" value="PBP1_LacI_sugar_binding-like"/>
    <property type="match status" value="1"/>
</dbReference>
<dbReference type="Gene3D" id="1.10.260.40">
    <property type="entry name" value="lambda repressor-like DNA-binding domains"/>
    <property type="match status" value="1"/>
</dbReference>
<evidence type="ECO:0000313" key="6">
    <source>
        <dbReference type="Proteomes" id="UP001589818"/>
    </source>
</evidence>
<dbReference type="Pfam" id="PF00356">
    <property type="entry name" value="LacI"/>
    <property type="match status" value="1"/>
</dbReference>
<dbReference type="InterPro" id="IPR046335">
    <property type="entry name" value="LacI/GalR-like_sensor"/>
</dbReference>
<dbReference type="GO" id="GO:0003677">
    <property type="term" value="F:DNA binding"/>
    <property type="evidence" value="ECO:0007669"/>
    <property type="project" value="UniProtKB-KW"/>
</dbReference>
<organism evidence="5 6">
    <name type="scientific">Paenibacillus mendelii</name>
    <dbReference type="NCBI Taxonomy" id="206163"/>
    <lineage>
        <taxon>Bacteria</taxon>
        <taxon>Bacillati</taxon>
        <taxon>Bacillota</taxon>
        <taxon>Bacilli</taxon>
        <taxon>Bacillales</taxon>
        <taxon>Paenibacillaceae</taxon>
        <taxon>Paenibacillus</taxon>
    </lineage>
</organism>
<dbReference type="EMBL" id="JBHLVF010000047">
    <property type="protein sequence ID" value="MFC0396234.1"/>
    <property type="molecule type" value="Genomic_DNA"/>
</dbReference>
<evidence type="ECO:0000256" key="2">
    <source>
        <dbReference type="ARBA" id="ARBA00023125"/>
    </source>
</evidence>
<comment type="caution">
    <text evidence="5">The sequence shown here is derived from an EMBL/GenBank/DDBJ whole genome shotgun (WGS) entry which is preliminary data.</text>
</comment>